<feature type="transmembrane region" description="Helical" evidence="10">
    <location>
        <begin position="109"/>
        <end position="134"/>
    </location>
</feature>
<keyword evidence="2" id="KW-0444">Lipid biosynthesis</keyword>
<dbReference type="AlphaFoldDB" id="X1VWS0"/>
<keyword evidence="8" id="KW-0594">Phospholipid biosynthesis</keyword>
<comment type="caution">
    <text evidence="11">The sequence shown here is derived from an EMBL/GenBank/DDBJ whole genome shotgun (WGS) entry which is preliminary data.</text>
</comment>
<keyword evidence="9" id="KW-1208">Phospholipid metabolism</keyword>
<proteinExistence type="predicted"/>
<name>X1VWS0_9ZZZZ</name>
<dbReference type="GO" id="GO:0005886">
    <property type="term" value="C:plasma membrane"/>
    <property type="evidence" value="ECO:0007669"/>
    <property type="project" value="InterPro"/>
</dbReference>
<keyword evidence="7 10" id="KW-0472">Membrane</keyword>
<keyword evidence="3" id="KW-0808">Transferase</keyword>
<dbReference type="GO" id="GO:0043772">
    <property type="term" value="F:acyl-phosphate glycerol-3-phosphate acyltransferase activity"/>
    <property type="evidence" value="ECO:0007669"/>
    <property type="project" value="InterPro"/>
</dbReference>
<accession>X1VWS0</accession>
<evidence type="ECO:0000256" key="4">
    <source>
        <dbReference type="ARBA" id="ARBA00022692"/>
    </source>
</evidence>
<feature type="transmembrane region" description="Helical" evidence="10">
    <location>
        <begin position="32"/>
        <end position="53"/>
    </location>
</feature>
<dbReference type="GO" id="GO:0008654">
    <property type="term" value="P:phospholipid biosynthetic process"/>
    <property type="evidence" value="ECO:0007669"/>
    <property type="project" value="UniProtKB-KW"/>
</dbReference>
<dbReference type="EMBL" id="BARW01035823">
    <property type="protein sequence ID" value="GAJ23096.1"/>
    <property type="molecule type" value="Genomic_DNA"/>
</dbReference>
<evidence type="ECO:0000256" key="3">
    <source>
        <dbReference type="ARBA" id="ARBA00022679"/>
    </source>
</evidence>
<keyword evidence="1" id="KW-1003">Cell membrane</keyword>
<dbReference type="Pfam" id="PF02660">
    <property type="entry name" value="G3P_acyltransf"/>
    <property type="match status" value="1"/>
</dbReference>
<evidence type="ECO:0000256" key="2">
    <source>
        <dbReference type="ARBA" id="ARBA00022516"/>
    </source>
</evidence>
<feature type="non-terminal residue" evidence="11">
    <location>
        <position position="1"/>
    </location>
</feature>
<evidence type="ECO:0000313" key="11">
    <source>
        <dbReference type="EMBL" id="GAJ23096.1"/>
    </source>
</evidence>
<sequence>DTPLANEEFHNFKKLGNVGGLNVRREVGAWPAFAVGIIDLSKGAAAAAIAYWLLDLSPVFVLLTGLAAVIGHNWMVWLKFSGGKGMGVTIGALAVLLPVYGYWQGLPIFFGIILIPYVITHNIALSMCIALVALPFITWLGMNSGIGTIMAVILGLVIGMKFLPTAKAAWAKVERKGDFIFDHRREDRDRDKR</sequence>
<gene>
    <name evidence="11" type="ORF">S12H4_55784</name>
</gene>
<feature type="transmembrane region" description="Helical" evidence="10">
    <location>
        <begin position="85"/>
        <end position="103"/>
    </location>
</feature>
<dbReference type="InterPro" id="IPR003811">
    <property type="entry name" value="G3P_acylTferase_PlsY"/>
</dbReference>
<evidence type="ECO:0000256" key="5">
    <source>
        <dbReference type="ARBA" id="ARBA00022989"/>
    </source>
</evidence>
<evidence type="ECO:0000256" key="10">
    <source>
        <dbReference type="SAM" id="Phobius"/>
    </source>
</evidence>
<evidence type="ECO:0000256" key="8">
    <source>
        <dbReference type="ARBA" id="ARBA00023209"/>
    </source>
</evidence>
<dbReference type="SMART" id="SM01207">
    <property type="entry name" value="G3P_acyltransf"/>
    <property type="match status" value="1"/>
</dbReference>
<dbReference type="PANTHER" id="PTHR30309">
    <property type="entry name" value="INNER MEMBRANE PROTEIN YGIH"/>
    <property type="match status" value="1"/>
</dbReference>
<keyword evidence="6" id="KW-0443">Lipid metabolism</keyword>
<protein>
    <recommendedName>
        <fullName evidence="12">Glycerol-3-phosphate acyltransferase</fullName>
    </recommendedName>
</protein>
<dbReference type="PANTHER" id="PTHR30309:SF0">
    <property type="entry name" value="GLYCEROL-3-PHOSPHATE ACYLTRANSFERASE-RELATED"/>
    <property type="match status" value="1"/>
</dbReference>
<feature type="transmembrane region" description="Helical" evidence="10">
    <location>
        <begin position="146"/>
        <end position="163"/>
    </location>
</feature>
<evidence type="ECO:0000256" key="6">
    <source>
        <dbReference type="ARBA" id="ARBA00023098"/>
    </source>
</evidence>
<evidence type="ECO:0000256" key="7">
    <source>
        <dbReference type="ARBA" id="ARBA00023136"/>
    </source>
</evidence>
<reference evidence="11" key="1">
    <citation type="journal article" date="2014" name="Front. Microbiol.">
        <title>High frequency of phylogenetically diverse reductive dehalogenase-homologous genes in deep subseafloor sedimentary metagenomes.</title>
        <authorList>
            <person name="Kawai M."/>
            <person name="Futagami T."/>
            <person name="Toyoda A."/>
            <person name="Takaki Y."/>
            <person name="Nishi S."/>
            <person name="Hori S."/>
            <person name="Arai W."/>
            <person name="Tsubouchi T."/>
            <person name="Morono Y."/>
            <person name="Uchiyama I."/>
            <person name="Ito T."/>
            <person name="Fujiyama A."/>
            <person name="Inagaki F."/>
            <person name="Takami H."/>
        </authorList>
    </citation>
    <scope>NUCLEOTIDE SEQUENCE</scope>
    <source>
        <strain evidence="11">Expedition CK06-06</strain>
    </source>
</reference>
<organism evidence="11">
    <name type="scientific">marine sediment metagenome</name>
    <dbReference type="NCBI Taxonomy" id="412755"/>
    <lineage>
        <taxon>unclassified sequences</taxon>
        <taxon>metagenomes</taxon>
        <taxon>ecological metagenomes</taxon>
    </lineage>
</organism>
<keyword evidence="4 10" id="KW-0812">Transmembrane</keyword>
<evidence type="ECO:0000256" key="9">
    <source>
        <dbReference type="ARBA" id="ARBA00023264"/>
    </source>
</evidence>
<evidence type="ECO:0008006" key="12">
    <source>
        <dbReference type="Google" id="ProtNLM"/>
    </source>
</evidence>
<feature type="transmembrane region" description="Helical" evidence="10">
    <location>
        <begin position="59"/>
        <end position="78"/>
    </location>
</feature>
<keyword evidence="5 10" id="KW-1133">Transmembrane helix</keyword>
<evidence type="ECO:0000256" key="1">
    <source>
        <dbReference type="ARBA" id="ARBA00022475"/>
    </source>
</evidence>